<dbReference type="Proteomes" id="UP000014140">
    <property type="component" value="Unassembled WGS sequence"/>
</dbReference>
<keyword evidence="3" id="KW-1185">Reference proteome</keyword>
<protein>
    <submittedName>
        <fullName evidence="2">Uncharacterized protein</fullName>
    </submittedName>
</protein>
<sequence length="65" mass="7476">MIIIYLIGFIAGVTLFGFGKYIKKFEAKLFLWVVMLVCCLIGGVYSCTTTKHGEWDRYDNYSIKP</sequence>
<proteinExistence type="predicted"/>
<evidence type="ECO:0000313" key="2">
    <source>
        <dbReference type="EMBL" id="EOS17880.1"/>
    </source>
</evidence>
<comment type="caution">
    <text evidence="2">The sequence shown here is derived from an EMBL/GenBank/DDBJ whole genome shotgun (WGS) entry which is preliminary data.</text>
</comment>
<reference evidence="2 3" key="1">
    <citation type="submission" date="2013-04" db="EMBL/GenBank/DDBJ databases">
        <title>The Genome Sequence of Parabacteroides goldsteinii dnLKV18.</title>
        <authorList>
            <consortium name="The Broad Institute Genomics Platform"/>
            <consortium name="The Broad Institute Genome Sequencing Center for Infectious Disease"/>
            <person name="Earl A."/>
            <person name="Xavier R."/>
            <person name="Kuhn K."/>
            <person name="Stappenbeck T."/>
            <person name="Walker B."/>
            <person name="Young S."/>
            <person name="Zeng Q."/>
            <person name="Gargeya S."/>
            <person name="Fitzgerald M."/>
            <person name="Haas B."/>
            <person name="Abouelleil A."/>
            <person name="Allen A.W."/>
            <person name="Alvarado L."/>
            <person name="Arachchi H.M."/>
            <person name="Berlin A.M."/>
            <person name="Chapman S.B."/>
            <person name="Gainer-Dewar J."/>
            <person name="Goldberg J."/>
            <person name="Griggs A."/>
            <person name="Gujja S."/>
            <person name="Hansen M."/>
            <person name="Howarth C."/>
            <person name="Imamovic A."/>
            <person name="Ireland A."/>
            <person name="Larimer J."/>
            <person name="McCowan C."/>
            <person name="Murphy C."/>
            <person name="Pearson M."/>
            <person name="Poon T.W."/>
            <person name="Priest M."/>
            <person name="Roberts A."/>
            <person name="Saif S."/>
            <person name="Shea T."/>
            <person name="Sisk P."/>
            <person name="Sykes S."/>
            <person name="Wortman J."/>
            <person name="Nusbaum C."/>
            <person name="Birren B."/>
        </authorList>
    </citation>
    <scope>NUCLEOTIDE SEQUENCE [LARGE SCALE GENOMIC DNA]</scope>
    <source>
        <strain evidence="3">dnLKV18</strain>
    </source>
</reference>
<feature type="transmembrane region" description="Helical" evidence="1">
    <location>
        <begin position="6"/>
        <end position="22"/>
    </location>
</feature>
<dbReference type="RefSeq" id="WP_010802517.1">
    <property type="nucleotide sequence ID" value="NZ_KE159519.1"/>
</dbReference>
<keyword evidence="1" id="KW-0812">Transmembrane</keyword>
<accession>S0GS15</accession>
<dbReference type="HOGENOM" id="CLU_2845810_0_0_10"/>
<evidence type="ECO:0000313" key="3">
    <source>
        <dbReference type="Proteomes" id="UP000014140"/>
    </source>
</evidence>
<organism evidence="2 3">
    <name type="scientific">Parabacteroides goldsteinii dnLKV18</name>
    <dbReference type="NCBI Taxonomy" id="1235789"/>
    <lineage>
        <taxon>Bacteria</taxon>
        <taxon>Pseudomonadati</taxon>
        <taxon>Bacteroidota</taxon>
        <taxon>Bacteroidia</taxon>
        <taxon>Bacteroidales</taxon>
        <taxon>Tannerellaceae</taxon>
        <taxon>Parabacteroides</taxon>
    </lineage>
</organism>
<evidence type="ECO:0000256" key="1">
    <source>
        <dbReference type="SAM" id="Phobius"/>
    </source>
</evidence>
<keyword evidence="1" id="KW-0472">Membrane</keyword>
<dbReference type="EMBL" id="ASSQ01000012">
    <property type="protein sequence ID" value="EOS17880.1"/>
    <property type="molecule type" value="Genomic_DNA"/>
</dbReference>
<keyword evidence="1" id="KW-1133">Transmembrane helix</keyword>
<gene>
    <name evidence="2" type="ORF">C803_02086</name>
</gene>
<name>S0GS15_9BACT</name>
<dbReference type="AlphaFoldDB" id="S0GS15"/>
<feature type="transmembrane region" description="Helical" evidence="1">
    <location>
        <begin position="29"/>
        <end position="46"/>
    </location>
</feature>